<dbReference type="OrthoDB" id="164904at2"/>
<dbReference type="AlphaFoldDB" id="A0A1A0VHR8"/>
<sequence length="276" mass="30607">MERLPYIDEHAITIDANPEDTWAALLRVMCHDPRDPSTVPFGFVLDEARPPARFALKGRHWFAVYRWVFELDALDGSAGTRLRAATWADFPGIHGKAYRALVIGTGGHRIAVRHTLKRVAAAVLDARTQTGETAADYVDVFEVPITAGDARTAEQAFRDGLGDRPGAGGHLVLWIHRNVLRLRLGPSGSSGHLIGWPIVRSDPDELVLATRGPLMRGELTLRRQGGRRAVLTTRLHYRRRFAARAVWALIGPLHRVVAPRLMRRSARRGRVPAGIS</sequence>
<reference evidence="1 2" key="1">
    <citation type="submission" date="2016-06" db="EMBL/GenBank/DDBJ databases">
        <authorList>
            <person name="Kjaerup R.B."/>
            <person name="Dalgaard T.S."/>
            <person name="Juul-Madsen H.R."/>
        </authorList>
    </citation>
    <scope>NUCLEOTIDE SEQUENCE [LARGE SCALE GENOMIC DNA]</scope>
    <source>
        <strain evidence="1 2">852002-51834_SCH5396731</strain>
    </source>
</reference>
<proteinExistence type="predicted"/>
<name>A0A1A0VHR8_9MYCO</name>
<evidence type="ECO:0000313" key="2">
    <source>
        <dbReference type="Proteomes" id="UP000091914"/>
    </source>
</evidence>
<protein>
    <recommendedName>
        <fullName evidence="3">DUF2867 domain-containing protein</fullName>
    </recommendedName>
</protein>
<dbReference type="InterPro" id="IPR021295">
    <property type="entry name" value="DUF2867"/>
</dbReference>
<dbReference type="SUPFAM" id="SSF55961">
    <property type="entry name" value="Bet v1-like"/>
    <property type="match status" value="1"/>
</dbReference>
<evidence type="ECO:0000313" key="1">
    <source>
        <dbReference type="EMBL" id="OBB82759.1"/>
    </source>
</evidence>
<gene>
    <name evidence="1" type="ORF">A5760_12080</name>
</gene>
<dbReference type="EMBL" id="LZSX01000069">
    <property type="protein sequence ID" value="OBB82759.1"/>
    <property type="molecule type" value="Genomic_DNA"/>
</dbReference>
<accession>A0A1A0VHR8</accession>
<dbReference type="Proteomes" id="UP000091914">
    <property type="component" value="Unassembled WGS sequence"/>
</dbReference>
<dbReference type="RefSeq" id="WP_064881644.1">
    <property type="nucleotide sequence ID" value="NZ_LZSX01000069.1"/>
</dbReference>
<evidence type="ECO:0008006" key="3">
    <source>
        <dbReference type="Google" id="ProtNLM"/>
    </source>
</evidence>
<organism evidence="1 2">
    <name type="scientific">Mycobacterium colombiense</name>
    <dbReference type="NCBI Taxonomy" id="339268"/>
    <lineage>
        <taxon>Bacteria</taxon>
        <taxon>Bacillati</taxon>
        <taxon>Actinomycetota</taxon>
        <taxon>Actinomycetes</taxon>
        <taxon>Mycobacteriales</taxon>
        <taxon>Mycobacteriaceae</taxon>
        <taxon>Mycobacterium</taxon>
        <taxon>Mycobacterium avium complex (MAC)</taxon>
    </lineage>
</organism>
<comment type="caution">
    <text evidence="1">The sequence shown here is derived from an EMBL/GenBank/DDBJ whole genome shotgun (WGS) entry which is preliminary data.</text>
</comment>
<dbReference type="Pfam" id="PF11066">
    <property type="entry name" value="DUF2867"/>
    <property type="match status" value="1"/>
</dbReference>